<dbReference type="Proteomes" id="UP000286641">
    <property type="component" value="Unplaced"/>
</dbReference>
<keyword evidence="2" id="KW-1185">Reference proteome</keyword>
<organism evidence="2 3">
    <name type="scientific">Callorhinus ursinus</name>
    <name type="common">Northern fur seal</name>
    <dbReference type="NCBI Taxonomy" id="34884"/>
    <lineage>
        <taxon>Eukaryota</taxon>
        <taxon>Metazoa</taxon>
        <taxon>Chordata</taxon>
        <taxon>Craniata</taxon>
        <taxon>Vertebrata</taxon>
        <taxon>Euteleostomi</taxon>
        <taxon>Mammalia</taxon>
        <taxon>Eutheria</taxon>
        <taxon>Laurasiatheria</taxon>
        <taxon>Carnivora</taxon>
        <taxon>Caniformia</taxon>
        <taxon>Pinnipedia</taxon>
        <taxon>Otariidae</taxon>
        <taxon>Callorhinus</taxon>
    </lineage>
</organism>
<evidence type="ECO:0000256" key="1">
    <source>
        <dbReference type="SAM" id="MobiDB-lite"/>
    </source>
</evidence>
<proteinExistence type="predicted"/>
<evidence type="ECO:0000313" key="2">
    <source>
        <dbReference type="Proteomes" id="UP000286641"/>
    </source>
</evidence>
<accession>A0A3Q7PNF9</accession>
<dbReference type="AlphaFoldDB" id="A0A3Q7PNF9"/>
<name>A0A3Q7PNF9_CALUR</name>
<reference evidence="3" key="2">
    <citation type="submission" date="2025-08" db="UniProtKB">
        <authorList>
            <consortium name="RefSeq"/>
        </authorList>
    </citation>
    <scope>IDENTIFICATION</scope>
    <source>
        <tissue evidence="3">Blood</tissue>
    </source>
</reference>
<protein>
    <submittedName>
        <fullName evidence="3">Uncharacterized protein LOC112815675</fullName>
    </submittedName>
</protein>
<feature type="compositionally biased region" description="Basic and acidic residues" evidence="1">
    <location>
        <begin position="166"/>
        <end position="182"/>
    </location>
</feature>
<feature type="region of interest" description="Disordered" evidence="1">
    <location>
        <begin position="1"/>
        <end position="44"/>
    </location>
</feature>
<feature type="region of interest" description="Disordered" evidence="1">
    <location>
        <begin position="235"/>
        <end position="308"/>
    </location>
</feature>
<dbReference type="InParanoid" id="A0A3Q7PNF9"/>
<dbReference type="RefSeq" id="XP_025717541.1">
    <property type="nucleotide sequence ID" value="XM_025861756.1"/>
</dbReference>
<sequence length="308" mass="32178">MGWTGGASGWMQWGPGQEGAGTGRAATEGVLPGGEQSPRWVGSHPFGVPPPPPPPAAGFVVLEALRPAGALLWDCPTSVRCLVRAFPHQAKPSALRITDYRALSSLSAGTTPFVPTSALPRPFPGATWRGLEKLRAEFPQQGCPLERRVSGWVGRRPGTRLLPHLRGSEEVRRDKGSGEDPRNSGSDPSPGGALGPLPRATRATAASTPGSEPGAWTWAPPVPGLRAALLISAARGGSDPRGPAPGSAQLPPQRRLKGSRRAALPGARGFGVRRSLLHRPAPAQPGFLFNNTAREAPAESARQNFLPG</sequence>
<gene>
    <name evidence="3" type="primary">LOC112815675</name>
</gene>
<feature type="region of interest" description="Disordered" evidence="1">
    <location>
        <begin position="156"/>
        <end position="219"/>
    </location>
</feature>
<evidence type="ECO:0000313" key="3">
    <source>
        <dbReference type="RefSeq" id="XP_025717541.1"/>
    </source>
</evidence>
<reference key="1">
    <citation type="submission" date="2019-01" db="UniProtKB">
        <authorList>
            <consortium name="RefSeq"/>
        </authorList>
    </citation>
    <scope>IDENTIFICATION</scope>
</reference>